<evidence type="ECO:0000313" key="3">
    <source>
        <dbReference type="Proteomes" id="UP000192907"/>
    </source>
</evidence>
<dbReference type="PANTHER" id="PTHR22946">
    <property type="entry name" value="DIENELACTONE HYDROLASE DOMAIN-CONTAINING PROTEIN-RELATED"/>
    <property type="match status" value="1"/>
</dbReference>
<name>A0A1Y6CGM8_9BACT</name>
<dbReference type="InterPro" id="IPR050261">
    <property type="entry name" value="FrsA_esterase"/>
</dbReference>
<keyword evidence="2" id="KW-0378">Hydrolase</keyword>
<dbReference type="EMBL" id="FWZT01000020">
    <property type="protein sequence ID" value="SMF60480.1"/>
    <property type="molecule type" value="Genomic_DNA"/>
</dbReference>
<dbReference type="AlphaFoldDB" id="A0A1Y6CGM8"/>
<reference evidence="3" key="1">
    <citation type="submission" date="2017-04" db="EMBL/GenBank/DDBJ databases">
        <authorList>
            <person name="Varghese N."/>
            <person name="Submissions S."/>
        </authorList>
    </citation>
    <scope>NUCLEOTIDE SEQUENCE [LARGE SCALE GENOMIC DNA]</scope>
    <source>
        <strain evidence="3">RKEM611</strain>
    </source>
</reference>
<dbReference type="Gene3D" id="3.40.50.1820">
    <property type="entry name" value="alpha/beta hydrolase"/>
    <property type="match status" value="1"/>
</dbReference>
<proteinExistence type="predicted"/>
<dbReference type="InterPro" id="IPR002925">
    <property type="entry name" value="Dienelactn_hydro"/>
</dbReference>
<dbReference type="SUPFAM" id="SSF53474">
    <property type="entry name" value="alpha/beta-Hydrolases"/>
    <property type="match status" value="1"/>
</dbReference>
<gene>
    <name evidence="2" type="ORF">SAMN06296036_120130</name>
</gene>
<keyword evidence="3" id="KW-1185">Reference proteome</keyword>
<dbReference type="Proteomes" id="UP000192907">
    <property type="component" value="Unassembled WGS sequence"/>
</dbReference>
<dbReference type="GO" id="GO:0016787">
    <property type="term" value="F:hydrolase activity"/>
    <property type="evidence" value="ECO:0007669"/>
    <property type="project" value="UniProtKB-KW"/>
</dbReference>
<evidence type="ECO:0000313" key="2">
    <source>
        <dbReference type="EMBL" id="SMF60480.1"/>
    </source>
</evidence>
<feature type="domain" description="Dienelactone hydrolase" evidence="1">
    <location>
        <begin position="82"/>
        <end position="296"/>
    </location>
</feature>
<dbReference type="STRING" id="1513793.SAMN06296036_120130"/>
<dbReference type="PANTHER" id="PTHR22946:SF4">
    <property type="entry name" value="ESTERASE FRSA"/>
    <property type="match status" value="1"/>
</dbReference>
<organism evidence="2 3">
    <name type="scientific">Pseudobacteriovorax antillogorgiicola</name>
    <dbReference type="NCBI Taxonomy" id="1513793"/>
    <lineage>
        <taxon>Bacteria</taxon>
        <taxon>Pseudomonadati</taxon>
        <taxon>Bdellovibrionota</taxon>
        <taxon>Oligoflexia</taxon>
        <taxon>Oligoflexales</taxon>
        <taxon>Pseudobacteriovoracaceae</taxon>
        <taxon>Pseudobacteriovorax</taxon>
    </lineage>
</organism>
<sequence length="296" mass="32096">MQPFRHFKTKASYVKTEANKTTVCAQSKEKFMKRILSTFGLAALMTSGIALAQPVQPVGKGQELIQYELDGVTFESRFIASQSESKANVLMFPNWLGPDTEASVAKAELFAEKGYNVLLADVYGIDTRPSNQEEAAQASGSLTGDRELLRRRAQKALAEFRLRLADTGLESKSKPLAAIGFCFGGTTSLELARSGVNLPYFVSFHGNLSSPTPADAKQIKGSILVFNGADDPIVPASEIRSFEDEMTAASVDWTFVNFSNTVHSFTDPTANVPGVAEYNPVAAARAYGAMELFLQQ</sequence>
<dbReference type="Pfam" id="PF01738">
    <property type="entry name" value="DLH"/>
    <property type="match status" value="1"/>
</dbReference>
<protein>
    <submittedName>
        <fullName evidence="2">Dienelactone hydrolase</fullName>
    </submittedName>
</protein>
<accession>A0A1Y6CGM8</accession>
<dbReference type="InterPro" id="IPR029058">
    <property type="entry name" value="AB_hydrolase_fold"/>
</dbReference>
<evidence type="ECO:0000259" key="1">
    <source>
        <dbReference type="Pfam" id="PF01738"/>
    </source>
</evidence>